<dbReference type="Pfam" id="PF08666">
    <property type="entry name" value="SAF"/>
    <property type="match status" value="1"/>
</dbReference>
<evidence type="ECO:0000259" key="3">
    <source>
        <dbReference type="SMART" id="SM00858"/>
    </source>
</evidence>
<organism evidence="4 5">
    <name type="scientific">Parascardovia denticolens DSM 10105 = JCM 12538</name>
    <dbReference type="NCBI Taxonomy" id="864564"/>
    <lineage>
        <taxon>Bacteria</taxon>
        <taxon>Bacillati</taxon>
        <taxon>Actinomycetota</taxon>
        <taxon>Actinomycetes</taxon>
        <taxon>Bifidobacteriales</taxon>
        <taxon>Bifidobacteriaceae</taxon>
        <taxon>Parascardovia</taxon>
    </lineage>
</organism>
<dbReference type="Gene3D" id="3.90.1210.10">
    <property type="entry name" value="Antifreeze-like/N-acetylneuraminic acid synthase C-terminal domain"/>
    <property type="match status" value="1"/>
</dbReference>
<evidence type="ECO:0000256" key="1">
    <source>
        <dbReference type="SAM" id="MobiDB-lite"/>
    </source>
</evidence>
<dbReference type="HOGENOM" id="CLU_1160203_0_0_11"/>
<keyword evidence="5" id="KW-1185">Reference proteome</keyword>
<feature type="domain" description="SAF" evidence="3">
    <location>
        <begin position="94"/>
        <end position="156"/>
    </location>
</feature>
<keyword evidence="2" id="KW-0812">Transmembrane</keyword>
<proteinExistence type="predicted"/>
<feature type="region of interest" description="Disordered" evidence="1">
    <location>
        <begin position="1"/>
        <end position="32"/>
    </location>
</feature>
<comment type="caution">
    <text evidence="4">The sequence shown here is derived from an EMBL/GenBank/DDBJ whole genome shotgun (WGS) entry which is preliminary data.</text>
</comment>
<dbReference type="AlphaFoldDB" id="E6K0J7"/>
<accession>E6K0J7</accession>
<gene>
    <name evidence="4" type="ORF">HMPREF0620_0340</name>
</gene>
<keyword evidence="2" id="KW-0472">Membrane</keyword>
<dbReference type="RefSeq" id="WP_006288764.1">
    <property type="nucleotide sequence ID" value="NZ_AP012333.1"/>
</dbReference>
<name>E6K0J7_PARDN</name>
<protein>
    <submittedName>
        <fullName evidence="4">SAF domain protein</fullName>
    </submittedName>
</protein>
<evidence type="ECO:0000313" key="5">
    <source>
        <dbReference type="Proteomes" id="UP000004946"/>
    </source>
</evidence>
<dbReference type="EMBL" id="AEON01000001">
    <property type="protein sequence ID" value="EFT83335.1"/>
    <property type="molecule type" value="Genomic_DNA"/>
</dbReference>
<dbReference type="CDD" id="cd11614">
    <property type="entry name" value="SAF_CpaB_FlgA_like"/>
    <property type="match status" value="1"/>
</dbReference>
<dbReference type="InterPro" id="IPR013974">
    <property type="entry name" value="SAF"/>
</dbReference>
<dbReference type="Proteomes" id="UP000004946">
    <property type="component" value="Chromosome"/>
</dbReference>
<keyword evidence="2" id="KW-1133">Transmembrane helix</keyword>
<reference evidence="4 5" key="1">
    <citation type="submission" date="2010-12" db="EMBL/GenBank/DDBJ databases">
        <authorList>
            <person name="Muzny D."/>
            <person name="Qin X."/>
            <person name="Buhay C."/>
            <person name="Dugan-Rocha S."/>
            <person name="Ding Y."/>
            <person name="Chen G."/>
            <person name="Hawes A."/>
            <person name="Holder M."/>
            <person name="Jhangiani S."/>
            <person name="Johnson A."/>
            <person name="Khan Z."/>
            <person name="Li Z."/>
            <person name="Liu W."/>
            <person name="Liu X."/>
            <person name="Perez L."/>
            <person name="Shen H."/>
            <person name="Wang Q."/>
            <person name="Watt J."/>
            <person name="Xi L."/>
            <person name="Xin Y."/>
            <person name="Zhou J."/>
            <person name="Deng J."/>
            <person name="Jiang H."/>
            <person name="Liu Y."/>
            <person name="Qu J."/>
            <person name="Song X.-Z."/>
            <person name="Zhang L."/>
            <person name="Villasana D."/>
            <person name="Johnson A."/>
            <person name="Liu J."/>
            <person name="Liyanage D."/>
            <person name="Lorensuhewa L."/>
            <person name="Robinson T."/>
            <person name="Song A."/>
            <person name="Song B.-B."/>
            <person name="Dinh H."/>
            <person name="Thornton R."/>
            <person name="Coyle M."/>
            <person name="Francisco L."/>
            <person name="Jackson L."/>
            <person name="Javaid M."/>
            <person name="Korchina V."/>
            <person name="Kovar C."/>
            <person name="Mata R."/>
            <person name="Mathew T."/>
            <person name="Ngo R."/>
            <person name="Nguyen L."/>
            <person name="Nguyen N."/>
            <person name="Okwuonu G."/>
            <person name="Ongeri F."/>
            <person name="Pham C."/>
            <person name="Simmons D."/>
            <person name="Wilczek-Boney K."/>
            <person name="Hale W."/>
            <person name="Jakkamsetti A."/>
            <person name="Pham P."/>
            <person name="Ruth R."/>
            <person name="San Lucas F."/>
            <person name="Warren J."/>
            <person name="Zhang J."/>
            <person name="Zhao Z."/>
            <person name="Zhou C."/>
            <person name="Zhu D."/>
            <person name="Lee S."/>
            <person name="Bess C."/>
            <person name="Blankenburg K."/>
            <person name="Forbes L."/>
            <person name="Fu Q."/>
            <person name="Gubbala S."/>
            <person name="Hirani K."/>
            <person name="Jayaseelan J.C."/>
            <person name="Lara F."/>
            <person name="Munidasa M."/>
            <person name="Palculict T."/>
            <person name="Patil S."/>
            <person name="Pu L.-L."/>
            <person name="Saada N."/>
            <person name="Tang L."/>
            <person name="Weissenberger G."/>
            <person name="Zhu Y."/>
            <person name="Hemphill L."/>
            <person name="Shang Y."/>
            <person name="Youmans B."/>
            <person name="Ayvaz T."/>
            <person name="Ross M."/>
            <person name="Santibanez J."/>
            <person name="Aqrawi P."/>
            <person name="Gross S."/>
            <person name="Joshi V."/>
            <person name="Fowler G."/>
            <person name="Nazareth L."/>
            <person name="Reid J."/>
            <person name="Worley K."/>
            <person name="Petrosino J."/>
            <person name="Highlander S."/>
            <person name="Gibbs R."/>
        </authorList>
    </citation>
    <scope>NUCLEOTIDE SEQUENCE [LARGE SCALE GENOMIC DNA]</scope>
    <source>
        <strain evidence="4 5">DSM 10105</strain>
    </source>
</reference>
<dbReference type="SMART" id="SM00858">
    <property type="entry name" value="SAF"/>
    <property type="match status" value="1"/>
</dbReference>
<evidence type="ECO:0000313" key="4">
    <source>
        <dbReference type="EMBL" id="EFT83335.1"/>
    </source>
</evidence>
<feature type="compositionally biased region" description="Basic residues" evidence="1">
    <location>
        <begin position="18"/>
        <end position="32"/>
    </location>
</feature>
<sequence>MDRRGHPGSQSAGDEVGRRKRRSQPQSRRRKRPPLLQILLPTFWARLHGTTVTTPSSQQSLQTSFRLKKIATAFLISLMAFCLIQIGLTVSSNQSAFVAARDISQGQEIHPGDIAQVRMRTNPLATRTVKSASAVLGRRAAIPLRKGDPLVPTAVKAAEDYPADYTTIALTPASQISSLSPGQKVDLVTEKTESCHASPVETGKPGMGTQGVEICYVAKGAIVLGRPGEKRTAFSLTDSDQSRKEIVFALPVESALALTNLGEDAPILITNIRS</sequence>
<feature type="transmembrane region" description="Helical" evidence="2">
    <location>
        <begin position="70"/>
        <end position="88"/>
    </location>
</feature>
<evidence type="ECO:0000256" key="2">
    <source>
        <dbReference type="SAM" id="Phobius"/>
    </source>
</evidence>